<accession>A0A1I8AB25</accession>
<dbReference type="Proteomes" id="UP000095287">
    <property type="component" value="Unplaced"/>
</dbReference>
<dbReference type="WBParaSite" id="L893_g3920.t1">
    <property type="protein sequence ID" value="L893_g3920.t1"/>
    <property type="gene ID" value="L893_g3920"/>
</dbReference>
<proteinExistence type="predicted"/>
<protein>
    <submittedName>
        <fullName evidence="3">Uncharacterized protein</fullName>
    </submittedName>
</protein>
<feature type="compositionally biased region" description="Basic and acidic residues" evidence="1">
    <location>
        <begin position="289"/>
        <end position="300"/>
    </location>
</feature>
<name>A0A1I8AB25_9BILA</name>
<reference evidence="3" key="1">
    <citation type="submission" date="2016-11" db="UniProtKB">
        <authorList>
            <consortium name="WormBaseParasite"/>
        </authorList>
    </citation>
    <scope>IDENTIFICATION</scope>
</reference>
<keyword evidence="2" id="KW-1185">Reference proteome</keyword>
<evidence type="ECO:0000313" key="3">
    <source>
        <dbReference type="WBParaSite" id="L893_g3920.t1"/>
    </source>
</evidence>
<evidence type="ECO:0000313" key="2">
    <source>
        <dbReference type="Proteomes" id="UP000095287"/>
    </source>
</evidence>
<evidence type="ECO:0000256" key="1">
    <source>
        <dbReference type="SAM" id="MobiDB-lite"/>
    </source>
</evidence>
<feature type="region of interest" description="Disordered" evidence="1">
    <location>
        <begin position="288"/>
        <end position="338"/>
    </location>
</feature>
<sequence length="478" mass="53293">MIGYWLRTRSAARAALQGASRARAINGPVVLSPQGIRSTPPTPAHSCGQILEELIRALVDLSIEDDSLESVMLGTQLAVMTCICCKSCHCCCIPARKGLKAIEGTDAYDVPGKEHIPKKVKRTPEKDVLRANRQARKELAEWHERRSSLSLLETGWLFRRSKSEAVLRETTETVEASGSCTTLTTIPEKGMRKRPPSLVLPPPPPLDLTLRRCESEQPKALKSCLVTGQSRRWGSVQDESGFFAEVVPLQGTSACAFQIKKAKVKKSDSRKGGLKSMKKGFKQFFTQDRSQREYESEHELTPQQSRRGSGGGLFQKLFRANGKPDASPRTLSPLGSPMSARRVDWESEDDYAEILNARAKSNERDLNFYPGAFASGKKRECKWCRFLLFVASNSGQNELFTINKRDRQAAPGSICDHPLVSRARADFCWLVRQQLCYTCINQLQKNRRGAFPRSYAFDTVRDISQVESAKRVGGGHLT</sequence>
<organism evidence="2 3">
    <name type="scientific">Steinernema glaseri</name>
    <dbReference type="NCBI Taxonomy" id="37863"/>
    <lineage>
        <taxon>Eukaryota</taxon>
        <taxon>Metazoa</taxon>
        <taxon>Ecdysozoa</taxon>
        <taxon>Nematoda</taxon>
        <taxon>Chromadorea</taxon>
        <taxon>Rhabditida</taxon>
        <taxon>Tylenchina</taxon>
        <taxon>Panagrolaimomorpha</taxon>
        <taxon>Strongyloidoidea</taxon>
        <taxon>Steinernematidae</taxon>
        <taxon>Steinernema</taxon>
    </lineage>
</organism>
<dbReference type="AlphaFoldDB" id="A0A1I8AB25"/>